<keyword evidence="1" id="KW-0812">Transmembrane</keyword>
<sequence length="80" mass="8879">MRVVQCGARGGRSLVSSLDQTVRAEAVRSRTFSSAFYINLPLSFFIAIVVTLCRKLKKPPGTRQEKLDPVDFLGNFIFSA</sequence>
<accession>A0A2X0P3P7</accession>
<dbReference type="Proteomes" id="UP000249464">
    <property type="component" value="Unassembled WGS sequence"/>
</dbReference>
<protein>
    <submittedName>
        <fullName evidence="2">BQ5605_C003g02171 protein</fullName>
    </submittedName>
</protein>
<organism evidence="2 3">
    <name type="scientific">Microbotryum silenes-dioicae</name>
    <dbReference type="NCBI Taxonomy" id="796604"/>
    <lineage>
        <taxon>Eukaryota</taxon>
        <taxon>Fungi</taxon>
        <taxon>Dikarya</taxon>
        <taxon>Basidiomycota</taxon>
        <taxon>Pucciniomycotina</taxon>
        <taxon>Microbotryomycetes</taxon>
        <taxon>Microbotryales</taxon>
        <taxon>Microbotryaceae</taxon>
        <taxon>Microbotryum</taxon>
    </lineage>
</organism>
<keyword evidence="1" id="KW-0472">Membrane</keyword>
<dbReference type="AlphaFoldDB" id="A0A2X0P3P7"/>
<dbReference type="EMBL" id="FQNC01000042">
    <property type="protein sequence ID" value="SGY39215.1"/>
    <property type="molecule type" value="Genomic_DNA"/>
</dbReference>
<keyword evidence="3" id="KW-1185">Reference proteome</keyword>
<keyword evidence="1" id="KW-1133">Transmembrane helix</keyword>
<proteinExistence type="predicted"/>
<reference evidence="2 3" key="1">
    <citation type="submission" date="2016-11" db="EMBL/GenBank/DDBJ databases">
        <authorList>
            <person name="Jaros S."/>
            <person name="Januszkiewicz K."/>
            <person name="Wedrychowicz H."/>
        </authorList>
    </citation>
    <scope>NUCLEOTIDE SEQUENCE [LARGE SCALE GENOMIC DNA]</scope>
</reference>
<feature type="transmembrane region" description="Helical" evidence="1">
    <location>
        <begin position="35"/>
        <end position="53"/>
    </location>
</feature>
<evidence type="ECO:0000256" key="1">
    <source>
        <dbReference type="SAM" id="Phobius"/>
    </source>
</evidence>
<evidence type="ECO:0000313" key="2">
    <source>
        <dbReference type="EMBL" id="SGY39215.1"/>
    </source>
</evidence>
<evidence type="ECO:0000313" key="3">
    <source>
        <dbReference type="Proteomes" id="UP000249464"/>
    </source>
</evidence>
<gene>
    <name evidence="2" type="primary">BQ5605_C003g02171</name>
    <name evidence="2" type="ORF">BQ5605_C003G02171</name>
</gene>
<name>A0A2X0P3P7_9BASI</name>